<dbReference type="Proteomes" id="UP000094707">
    <property type="component" value="Chromosome I"/>
</dbReference>
<dbReference type="KEGG" id="mcub:MCBB_0605"/>
<reference evidence="1 2" key="1">
    <citation type="submission" date="2016-08" db="EMBL/GenBank/DDBJ databases">
        <authorList>
            <person name="Seilhamer J.J."/>
        </authorList>
    </citation>
    <scope>NUCLEOTIDE SEQUENCE [LARGE SCALE GENOMIC DNA]</scope>
    <source>
        <strain evidence="1">Buetzberg</strain>
    </source>
</reference>
<organism evidence="1 2">
    <name type="scientific">Methanobacterium congolense</name>
    <dbReference type="NCBI Taxonomy" id="118062"/>
    <lineage>
        <taxon>Archaea</taxon>
        <taxon>Methanobacteriati</taxon>
        <taxon>Methanobacteriota</taxon>
        <taxon>Methanomada group</taxon>
        <taxon>Methanobacteria</taxon>
        <taxon>Methanobacteriales</taxon>
        <taxon>Methanobacteriaceae</taxon>
        <taxon>Methanobacterium</taxon>
    </lineage>
</organism>
<dbReference type="EMBL" id="LT607756">
    <property type="protein sequence ID" value="SCG85179.1"/>
    <property type="molecule type" value="Genomic_DNA"/>
</dbReference>
<dbReference type="GeneID" id="30411461"/>
<evidence type="ECO:0000313" key="2">
    <source>
        <dbReference type="Proteomes" id="UP000094707"/>
    </source>
</evidence>
<accession>A0A1D3L109</accession>
<dbReference type="AlphaFoldDB" id="A0A1D3L109"/>
<proteinExistence type="predicted"/>
<gene>
    <name evidence="1" type="ORF">MCBB_0605</name>
</gene>
<evidence type="ECO:0000313" key="1">
    <source>
        <dbReference type="EMBL" id="SCG85179.1"/>
    </source>
</evidence>
<dbReference type="RefSeq" id="WP_071906373.1">
    <property type="nucleotide sequence ID" value="NZ_LT607756.1"/>
</dbReference>
<keyword evidence="2" id="KW-1185">Reference proteome</keyword>
<name>A0A1D3L109_9EURY</name>
<protein>
    <submittedName>
        <fullName evidence="1">Uncharacterized protein</fullName>
    </submittedName>
</protein>
<sequence length="63" mass="7569">MSEYAIIDRKNVFYTGPFLEMRDIWRKVDPHSDLYVAEAVREYFPDGWDGDIMFVEILTHIKK</sequence>